<feature type="compositionally biased region" description="Basic and acidic residues" evidence="6">
    <location>
        <begin position="357"/>
        <end position="368"/>
    </location>
</feature>
<dbReference type="GO" id="GO:0003677">
    <property type="term" value="F:DNA binding"/>
    <property type="evidence" value="ECO:0007669"/>
    <property type="project" value="UniProtKB-KW"/>
</dbReference>
<evidence type="ECO:0000313" key="8">
    <source>
        <dbReference type="EMBL" id="EFJ31455.1"/>
    </source>
</evidence>
<dbReference type="SUPFAM" id="SSF54171">
    <property type="entry name" value="DNA-binding domain"/>
    <property type="match status" value="1"/>
</dbReference>
<feature type="domain" description="AP2/ERF" evidence="7">
    <location>
        <begin position="31"/>
        <end position="88"/>
    </location>
</feature>
<dbReference type="GO" id="GO:0005634">
    <property type="term" value="C:nucleus"/>
    <property type="evidence" value="ECO:0007669"/>
    <property type="project" value="UniProtKB-SubCell"/>
</dbReference>
<feature type="region of interest" description="Disordered" evidence="6">
    <location>
        <begin position="312"/>
        <end position="335"/>
    </location>
</feature>
<evidence type="ECO:0000259" key="7">
    <source>
        <dbReference type="PROSITE" id="PS51032"/>
    </source>
</evidence>
<dbReference type="InterPro" id="IPR001471">
    <property type="entry name" value="AP2/ERF_dom"/>
</dbReference>
<keyword evidence="9" id="KW-1185">Reference proteome</keyword>
<feature type="compositionally biased region" description="Polar residues" evidence="6">
    <location>
        <begin position="312"/>
        <end position="324"/>
    </location>
</feature>
<dbReference type="KEGG" id="smo:SELMODRAFT_439762"/>
<dbReference type="PANTHER" id="PTHR31677:SF245">
    <property type="entry name" value="ETHYLENE-RESPONSIVE TRANSCRIPTION FACTOR ESR1"/>
    <property type="match status" value="1"/>
</dbReference>
<organism evidence="9">
    <name type="scientific">Selaginella moellendorffii</name>
    <name type="common">Spikemoss</name>
    <dbReference type="NCBI Taxonomy" id="88036"/>
    <lineage>
        <taxon>Eukaryota</taxon>
        <taxon>Viridiplantae</taxon>
        <taxon>Streptophyta</taxon>
        <taxon>Embryophyta</taxon>
        <taxon>Tracheophyta</taxon>
        <taxon>Lycopodiopsida</taxon>
        <taxon>Selaginellales</taxon>
        <taxon>Selaginellaceae</taxon>
        <taxon>Selaginella</taxon>
    </lineage>
</organism>
<dbReference type="SMART" id="SM00380">
    <property type="entry name" value="AP2"/>
    <property type="match status" value="1"/>
</dbReference>
<dbReference type="Gene3D" id="3.30.730.10">
    <property type="entry name" value="AP2/ERF domain"/>
    <property type="match status" value="1"/>
</dbReference>
<keyword evidence="5" id="KW-0539">Nucleus</keyword>
<evidence type="ECO:0000256" key="1">
    <source>
        <dbReference type="ARBA" id="ARBA00004123"/>
    </source>
</evidence>
<dbReference type="Pfam" id="PF00847">
    <property type="entry name" value="AP2"/>
    <property type="match status" value="1"/>
</dbReference>
<dbReference type="PRINTS" id="PR00367">
    <property type="entry name" value="ETHRSPELEMNT"/>
</dbReference>
<dbReference type="eggNOG" id="ENOG502RE27">
    <property type="taxonomic scope" value="Eukaryota"/>
</dbReference>
<dbReference type="InParanoid" id="D8R735"/>
<dbReference type="PROSITE" id="PS51032">
    <property type="entry name" value="AP2_ERF"/>
    <property type="match status" value="1"/>
</dbReference>
<dbReference type="CDD" id="cd00018">
    <property type="entry name" value="AP2"/>
    <property type="match status" value="1"/>
</dbReference>
<protein>
    <recommendedName>
        <fullName evidence="7">AP2/ERF domain-containing protein</fullName>
    </recommendedName>
</protein>
<dbReference type="AlphaFoldDB" id="D8R735"/>
<feature type="compositionally biased region" description="Low complexity" evidence="6">
    <location>
        <begin position="12"/>
        <end position="29"/>
    </location>
</feature>
<keyword evidence="3" id="KW-0238">DNA-binding</keyword>
<dbReference type="FunFam" id="3.30.730.10:FF:000001">
    <property type="entry name" value="Ethylene-responsive transcription factor 2"/>
    <property type="match status" value="1"/>
</dbReference>
<keyword evidence="2" id="KW-0805">Transcription regulation</keyword>
<evidence type="ECO:0000256" key="3">
    <source>
        <dbReference type="ARBA" id="ARBA00023125"/>
    </source>
</evidence>
<evidence type="ECO:0000256" key="2">
    <source>
        <dbReference type="ARBA" id="ARBA00023015"/>
    </source>
</evidence>
<dbReference type="PANTHER" id="PTHR31677">
    <property type="entry name" value="AP2 DOMAIN CLASS TRANSCRIPTION FACTOR"/>
    <property type="match status" value="1"/>
</dbReference>
<feature type="region of interest" description="Disordered" evidence="6">
    <location>
        <begin position="1"/>
        <end position="35"/>
    </location>
</feature>
<feature type="compositionally biased region" description="Low complexity" evidence="6">
    <location>
        <begin position="325"/>
        <end position="335"/>
    </location>
</feature>
<feature type="compositionally biased region" description="Low complexity" evidence="6">
    <location>
        <begin position="202"/>
        <end position="214"/>
    </location>
</feature>
<proteinExistence type="predicted"/>
<dbReference type="Gramene" id="EFJ31455">
    <property type="protein sequence ID" value="EFJ31455"/>
    <property type="gene ID" value="SELMODRAFT_439762"/>
</dbReference>
<evidence type="ECO:0000256" key="5">
    <source>
        <dbReference type="ARBA" id="ARBA00023242"/>
    </source>
</evidence>
<feature type="region of interest" description="Disordered" evidence="6">
    <location>
        <begin position="156"/>
        <end position="247"/>
    </location>
</feature>
<comment type="subcellular location">
    <subcellularLocation>
        <location evidence="1">Nucleus</location>
    </subcellularLocation>
</comment>
<feature type="region of interest" description="Disordered" evidence="6">
    <location>
        <begin position="356"/>
        <end position="383"/>
    </location>
</feature>
<dbReference type="EMBL" id="GL377573">
    <property type="protein sequence ID" value="EFJ31455.1"/>
    <property type="molecule type" value="Genomic_DNA"/>
</dbReference>
<gene>
    <name evidence="8" type="ORF">SELMODRAFT_439762</name>
</gene>
<dbReference type="GO" id="GO:0003700">
    <property type="term" value="F:DNA-binding transcription factor activity"/>
    <property type="evidence" value="ECO:0007669"/>
    <property type="project" value="InterPro"/>
</dbReference>
<reference evidence="8 9" key="1">
    <citation type="journal article" date="2011" name="Science">
        <title>The Selaginella genome identifies genetic changes associated with the evolution of vascular plants.</title>
        <authorList>
            <person name="Banks J.A."/>
            <person name="Nishiyama T."/>
            <person name="Hasebe M."/>
            <person name="Bowman J.L."/>
            <person name="Gribskov M."/>
            <person name="dePamphilis C."/>
            <person name="Albert V.A."/>
            <person name="Aono N."/>
            <person name="Aoyama T."/>
            <person name="Ambrose B.A."/>
            <person name="Ashton N.W."/>
            <person name="Axtell M.J."/>
            <person name="Barker E."/>
            <person name="Barker M.S."/>
            <person name="Bennetzen J.L."/>
            <person name="Bonawitz N.D."/>
            <person name="Chapple C."/>
            <person name="Cheng C."/>
            <person name="Correa L.G."/>
            <person name="Dacre M."/>
            <person name="DeBarry J."/>
            <person name="Dreyer I."/>
            <person name="Elias M."/>
            <person name="Engstrom E.M."/>
            <person name="Estelle M."/>
            <person name="Feng L."/>
            <person name="Finet C."/>
            <person name="Floyd S.K."/>
            <person name="Frommer W.B."/>
            <person name="Fujita T."/>
            <person name="Gramzow L."/>
            <person name="Gutensohn M."/>
            <person name="Harholt J."/>
            <person name="Hattori M."/>
            <person name="Heyl A."/>
            <person name="Hirai T."/>
            <person name="Hiwatashi Y."/>
            <person name="Ishikawa M."/>
            <person name="Iwata M."/>
            <person name="Karol K.G."/>
            <person name="Koehler B."/>
            <person name="Kolukisaoglu U."/>
            <person name="Kubo M."/>
            <person name="Kurata T."/>
            <person name="Lalonde S."/>
            <person name="Li K."/>
            <person name="Li Y."/>
            <person name="Litt A."/>
            <person name="Lyons E."/>
            <person name="Manning G."/>
            <person name="Maruyama T."/>
            <person name="Michael T.P."/>
            <person name="Mikami K."/>
            <person name="Miyazaki S."/>
            <person name="Morinaga S."/>
            <person name="Murata T."/>
            <person name="Mueller-Roeber B."/>
            <person name="Nelson D.R."/>
            <person name="Obara M."/>
            <person name="Oguri Y."/>
            <person name="Olmstead R.G."/>
            <person name="Onodera N."/>
            <person name="Petersen B.L."/>
            <person name="Pils B."/>
            <person name="Prigge M."/>
            <person name="Rensing S.A."/>
            <person name="Riano-Pachon D.M."/>
            <person name="Roberts A.W."/>
            <person name="Sato Y."/>
            <person name="Scheller H.V."/>
            <person name="Schulz B."/>
            <person name="Schulz C."/>
            <person name="Shakirov E.V."/>
            <person name="Shibagaki N."/>
            <person name="Shinohara N."/>
            <person name="Shippen D.E."/>
            <person name="Soerensen I."/>
            <person name="Sotooka R."/>
            <person name="Sugimoto N."/>
            <person name="Sugita M."/>
            <person name="Sumikawa N."/>
            <person name="Tanurdzic M."/>
            <person name="Theissen G."/>
            <person name="Ulvskov P."/>
            <person name="Wakazuki S."/>
            <person name="Weng J.K."/>
            <person name="Willats W.W."/>
            <person name="Wipf D."/>
            <person name="Wolf P.G."/>
            <person name="Yang L."/>
            <person name="Zimmer A.D."/>
            <person name="Zhu Q."/>
            <person name="Mitros T."/>
            <person name="Hellsten U."/>
            <person name="Loque D."/>
            <person name="Otillar R."/>
            <person name="Salamov A."/>
            <person name="Schmutz J."/>
            <person name="Shapiro H."/>
            <person name="Lindquist E."/>
            <person name="Lucas S."/>
            <person name="Rokhsar D."/>
            <person name="Grigoriev I.V."/>
        </authorList>
    </citation>
    <scope>NUCLEOTIDE SEQUENCE [LARGE SCALE GENOMIC DNA]</scope>
</reference>
<dbReference type="InterPro" id="IPR016177">
    <property type="entry name" value="DNA-bd_dom_sf"/>
</dbReference>
<dbReference type="HOGENOM" id="CLU_647945_0_0_1"/>
<dbReference type="InterPro" id="IPR036955">
    <property type="entry name" value="AP2/ERF_dom_sf"/>
</dbReference>
<keyword evidence="4" id="KW-0804">Transcription</keyword>
<name>D8R735_SELML</name>
<evidence type="ECO:0000256" key="6">
    <source>
        <dbReference type="SAM" id="MobiDB-lite"/>
    </source>
</evidence>
<feature type="compositionally biased region" description="Low complexity" evidence="6">
    <location>
        <begin position="173"/>
        <end position="194"/>
    </location>
</feature>
<evidence type="ECO:0000256" key="4">
    <source>
        <dbReference type="ARBA" id="ARBA00023163"/>
    </source>
</evidence>
<accession>D8R735</accession>
<dbReference type="Proteomes" id="UP000001514">
    <property type="component" value="Unassembled WGS sequence"/>
</dbReference>
<sequence>MKRARCDGSDGAAAAAVAKPSPLAPPAGEGRYRGVRRRPWGRYAAEIRDPRSKERRWLGTFDTAEDAAIAYDNAARAMRGARARTNFQYSSSSCSSPSPSSPLASSSSSCSGCYSSGPTLSQCSSNLAAPMAPLPATMELVQRGPFLLPRIAQGFGQAPSQPLQHHRWPIYDSSNMSSSPSSSSNAKSSSIQPSLSTNIQSAATATTATTTTTTPIKSTGPLSPRDLCPDRHSSSSSTASFERHHDRSSSSASSLWLQVAAQMQIQQQDHPPEQRLSPDEICSGFIFDASNLNIPSLYEVSCGLWSDTIATTNSSSSSREFNPGTTTATPPSSCSAIQPQVTIAQQQQVAIPAASPLHDHREKEDRQNQDQQNGGGGGGQVRNLTDEIIDDVESFSSSLLGDESTLMYDMQLLQGLVCMQSYLD</sequence>
<evidence type="ECO:0000313" key="9">
    <source>
        <dbReference type="Proteomes" id="UP000001514"/>
    </source>
</evidence>
<dbReference type="STRING" id="88036.D8R735"/>